<dbReference type="AlphaFoldDB" id="A0A8S3Q711"/>
<evidence type="ECO:0000259" key="1">
    <source>
        <dbReference type="Pfam" id="PF05188"/>
    </source>
</evidence>
<keyword evidence="3" id="KW-1185">Reference proteome</keyword>
<reference evidence="2" key="1">
    <citation type="submission" date="2021-03" db="EMBL/GenBank/DDBJ databases">
        <authorList>
            <person name="Bekaert M."/>
        </authorList>
    </citation>
    <scope>NUCLEOTIDE SEQUENCE</scope>
</reference>
<dbReference type="Pfam" id="PF05188">
    <property type="entry name" value="MutS_II"/>
    <property type="match status" value="1"/>
</dbReference>
<proteinExistence type="predicted"/>
<dbReference type="Gene3D" id="3.30.420.110">
    <property type="entry name" value="MutS, connector domain"/>
    <property type="match status" value="1"/>
</dbReference>
<accession>A0A8S3Q711</accession>
<dbReference type="GO" id="GO:0030983">
    <property type="term" value="F:mismatched DNA binding"/>
    <property type="evidence" value="ECO:0007669"/>
    <property type="project" value="InterPro"/>
</dbReference>
<gene>
    <name evidence="2" type="ORF">MEDL_7396</name>
</gene>
<dbReference type="Proteomes" id="UP000683360">
    <property type="component" value="Unassembled WGS sequence"/>
</dbReference>
<dbReference type="InterPro" id="IPR036678">
    <property type="entry name" value="MutS_con_dom_sf"/>
</dbReference>
<dbReference type="GO" id="GO:0006298">
    <property type="term" value="P:mismatch repair"/>
    <property type="evidence" value="ECO:0007669"/>
    <property type="project" value="InterPro"/>
</dbReference>
<feature type="domain" description="DNA mismatch repair protein MutS connector" evidence="1">
    <location>
        <begin position="1"/>
        <end position="119"/>
    </location>
</feature>
<dbReference type="GO" id="GO:0005524">
    <property type="term" value="F:ATP binding"/>
    <property type="evidence" value="ECO:0007669"/>
    <property type="project" value="InterPro"/>
</dbReference>
<dbReference type="InterPro" id="IPR007860">
    <property type="entry name" value="DNA_mmatch_repair_MutS_con_dom"/>
</dbReference>
<comment type="caution">
    <text evidence="2">The sequence shown here is derived from an EMBL/GenBank/DDBJ whole genome shotgun (WGS) entry which is preliminary data.</text>
</comment>
<name>A0A8S3Q711_MYTED</name>
<evidence type="ECO:0000313" key="3">
    <source>
        <dbReference type="Proteomes" id="UP000683360"/>
    </source>
</evidence>
<dbReference type="OrthoDB" id="276261at2759"/>
<dbReference type="FunFam" id="3.30.420.110:FF:000003">
    <property type="entry name" value="mutS protein homolog 4"/>
    <property type="match status" value="1"/>
</dbReference>
<evidence type="ECO:0000313" key="2">
    <source>
        <dbReference type="EMBL" id="CAG2192300.1"/>
    </source>
</evidence>
<dbReference type="EMBL" id="CAJPWZ010000381">
    <property type="protein sequence ID" value="CAG2192300.1"/>
    <property type="molecule type" value="Genomic_DNA"/>
</dbReference>
<sequence>MASINLKSPLLTLSQFSDTPTYVKTITKLQILLPVEIIMPNTACESGNMTKLFTLVNDQFVNTSLSAVQRKYFNEARGIQYVKQLCVPEFSTVEMEVTSKYYCLAAAAALVKYVEFIQNIVFVDTIVWQQQQINLYYCLAAAAALVKYVKFIQNIVFAPRSMKIVFKFSENTTMIGNLKYLLLLNENGMSGTHFNFGKFKAVILWCGFVGIWFETL</sequence>
<organism evidence="2 3">
    <name type="scientific">Mytilus edulis</name>
    <name type="common">Blue mussel</name>
    <dbReference type="NCBI Taxonomy" id="6550"/>
    <lineage>
        <taxon>Eukaryota</taxon>
        <taxon>Metazoa</taxon>
        <taxon>Spiralia</taxon>
        <taxon>Lophotrochozoa</taxon>
        <taxon>Mollusca</taxon>
        <taxon>Bivalvia</taxon>
        <taxon>Autobranchia</taxon>
        <taxon>Pteriomorphia</taxon>
        <taxon>Mytilida</taxon>
        <taxon>Mytiloidea</taxon>
        <taxon>Mytilidae</taxon>
        <taxon>Mytilinae</taxon>
        <taxon>Mytilus</taxon>
    </lineage>
</organism>
<protein>
    <submittedName>
        <fullName evidence="2">MSH4</fullName>
    </submittedName>
</protein>